<keyword evidence="1" id="KW-0472">Membrane</keyword>
<keyword evidence="1" id="KW-0812">Transmembrane</keyword>
<feature type="transmembrane region" description="Helical" evidence="1">
    <location>
        <begin position="50"/>
        <end position="70"/>
    </location>
</feature>
<feature type="transmembrane region" description="Helical" evidence="1">
    <location>
        <begin position="76"/>
        <end position="96"/>
    </location>
</feature>
<sequence>MTGTRTTDSNVRLWLGAGAAYLCVVIPAVVIGSGAAVLPCDGFLCNVGNAFLGALVGGALGLVVTAVVGARLGLRWWFVPVLVAVLAVGVVLFTRFDGVPERAGVLLALLSPMAGALSAAGLRRRGFTVGIASLAALAVFGTAVLTLGAHLDRRAQLDRRADQFRAAALPLHAPTALEQAELRLVLAEDDQVIYDLRTPQHTGWLRIVLEPAATQPCELGRNGTDLGDGIVATGRDQSFRRVCRQLGSVNAELWPDSSDNDWQADQMVEVARQLEPADAQWFVDHQAP</sequence>
<comment type="caution">
    <text evidence="2">The sequence shown here is derived from an EMBL/GenBank/DDBJ whole genome shotgun (WGS) entry which is preliminary data.</text>
</comment>
<protein>
    <submittedName>
        <fullName evidence="2">Uncharacterized protein</fullName>
    </submittedName>
</protein>
<accession>A0ABP9F5R9</accession>
<evidence type="ECO:0000256" key="1">
    <source>
        <dbReference type="SAM" id="Phobius"/>
    </source>
</evidence>
<feature type="transmembrane region" description="Helical" evidence="1">
    <location>
        <begin position="13"/>
        <end position="38"/>
    </location>
</feature>
<organism evidence="2 3">
    <name type="scientific">Tessaracoccus lubricantis</name>
    <dbReference type="NCBI Taxonomy" id="545543"/>
    <lineage>
        <taxon>Bacteria</taxon>
        <taxon>Bacillati</taxon>
        <taxon>Actinomycetota</taxon>
        <taxon>Actinomycetes</taxon>
        <taxon>Propionibacteriales</taxon>
        <taxon>Propionibacteriaceae</taxon>
        <taxon>Tessaracoccus</taxon>
    </lineage>
</organism>
<name>A0ABP9F5R9_9ACTN</name>
<feature type="transmembrane region" description="Helical" evidence="1">
    <location>
        <begin position="127"/>
        <end position="151"/>
    </location>
</feature>
<proteinExistence type="predicted"/>
<evidence type="ECO:0000313" key="2">
    <source>
        <dbReference type="EMBL" id="GAA4893588.1"/>
    </source>
</evidence>
<dbReference type="Proteomes" id="UP001501521">
    <property type="component" value="Unassembled WGS sequence"/>
</dbReference>
<feature type="transmembrane region" description="Helical" evidence="1">
    <location>
        <begin position="103"/>
        <end position="121"/>
    </location>
</feature>
<keyword evidence="3" id="KW-1185">Reference proteome</keyword>
<gene>
    <name evidence="2" type="ORF">GCM10025789_08460</name>
</gene>
<dbReference type="RefSeq" id="WP_345579456.1">
    <property type="nucleotide sequence ID" value="NZ_BAABLV010000013.1"/>
</dbReference>
<dbReference type="EMBL" id="BAABLV010000013">
    <property type="protein sequence ID" value="GAA4893588.1"/>
    <property type="molecule type" value="Genomic_DNA"/>
</dbReference>
<reference evidence="3" key="1">
    <citation type="journal article" date="2019" name="Int. J. Syst. Evol. Microbiol.">
        <title>The Global Catalogue of Microorganisms (GCM) 10K type strain sequencing project: providing services to taxonomists for standard genome sequencing and annotation.</title>
        <authorList>
            <consortium name="The Broad Institute Genomics Platform"/>
            <consortium name="The Broad Institute Genome Sequencing Center for Infectious Disease"/>
            <person name="Wu L."/>
            <person name="Ma J."/>
        </authorList>
    </citation>
    <scope>NUCLEOTIDE SEQUENCE [LARGE SCALE GENOMIC DNA]</scope>
    <source>
        <strain evidence="3">JCM 19125</strain>
    </source>
</reference>
<evidence type="ECO:0000313" key="3">
    <source>
        <dbReference type="Proteomes" id="UP001501521"/>
    </source>
</evidence>
<keyword evidence="1" id="KW-1133">Transmembrane helix</keyword>